<dbReference type="Proteomes" id="UP001596023">
    <property type="component" value="Unassembled WGS sequence"/>
</dbReference>
<keyword evidence="1" id="KW-0732">Signal</keyword>
<dbReference type="Gene3D" id="2.40.160.10">
    <property type="entry name" value="Porin"/>
    <property type="match status" value="1"/>
</dbReference>
<evidence type="ECO:0008006" key="4">
    <source>
        <dbReference type="Google" id="ProtNLM"/>
    </source>
</evidence>
<proteinExistence type="predicted"/>
<accession>A0ABV9KRV6</accession>
<name>A0ABV9KRV6_9BACT</name>
<reference evidence="3" key="1">
    <citation type="journal article" date="2019" name="Int. J. Syst. Evol. Microbiol.">
        <title>The Global Catalogue of Microorganisms (GCM) 10K type strain sequencing project: providing services to taxonomists for standard genome sequencing and annotation.</title>
        <authorList>
            <consortium name="The Broad Institute Genomics Platform"/>
            <consortium name="The Broad Institute Genome Sequencing Center for Infectious Disease"/>
            <person name="Wu L."/>
            <person name="Ma J."/>
        </authorList>
    </citation>
    <scope>NUCLEOTIDE SEQUENCE [LARGE SCALE GENOMIC DNA]</scope>
    <source>
        <strain evidence="3">CCUG 66188</strain>
    </source>
</reference>
<evidence type="ECO:0000256" key="1">
    <source>
        <dbReference type="SAM" id="SignalP"/>
    </source>
</evidence>
<dbReference type="InterPro" id="IPR023614">
    <property type="entry name" value="Porin_dom_sf"/>
</dbReference>
<dbReference type="EMBL" id="JBHSGN010000011">
    <property type="protein sequence ID" value="MFC4672456.1"/>
    <property type="molecule type" value="Genomic_DNA"/>
</dbReference>
<feature type="chain" id="PRO_5045653005" description="Porin" evidence="1">
    <location>
        <begin position="22"/>
        <end position="433"/>
    </location>
</feature>
<dbReference type="RefSeq" id="WP_379993627.1">
    <property type="nucleotide sequence ID" value="NZ_JBHSGN010000011.1"/>
</dbReference>
<keyword evidence="3" id="KW-1185">Reference proteome</keyword>
<evidence type="ECO:0000313" key="2">
    <source>
        <dbReference type="EMBL" id="MFC4672456.1"/>
    </source>
</evidence>
<protein>
    <recommendedName>
        <fullName evidence="4">Porin</fullName>
    </recommendedName>
</protein>
<feature type="signal peptide" evidence="1">
    <location>
        <begin position="1"/>
        <end position="21"/>
    </location>
</feature>
<sequence>MKTQITLLILLSILFCNKILAQQEAIPEKSDTIAADTPPEWNYNKYRFGGYGEILFQQMDYGPDRYKDPAGAPSDKRSYISIPRAVFSFEYKFRPDIVFSTELEIEYGGTGSAMELEYEEGGEYETEIEKGGEIELEQFHITKRFSNAFNIRAGHMIVPIGITNAHHEPIFFFGTTRPEGESTILPCTWHETGISVLGYFSGFRYELMLINGLDPNGFSSANWIKGGRQSIFESSTMTNPAVAGRVEYKGIRNLRLSASGYYGNTAKNASKPQKMTGIKAPVSIISADAQYLSKNLAVRGNFVYGNLGASKRVSQINKSVSKNTGFSRTPVAKNAVTYSIEAGYNILSFFKTKERLMPFVRYEYYNSAENVEEGMAEMPINKRNIFTFGVNYNLLPNMVLKADYSNRRLDGGNYNDENTFGLALVYTGWFFKK</sequence>
<evidence type="ECO:0000313" key="3">
    <source>
        <dbReference type="Proteomes" id="UP001596023"/>
    </source>
</evidence>
<gene>
    <name evidence="2" type="ORF">ACFO6W_01990</name>
</gene>
<comment type="caution">
    <text evidence="2">The sequence shown here is derived from an EMBL/GenBank/DDBJ whole genome shotgun (WGS) entry which is preliminary data.</text>
</comment>
<organism evidence="2 3">
    <name type="scientific">Dysgonomonas termitidis</name>
    <dbReference type="NCBI Taxonomy" id="1516126"/>
    <lineage>
        <taxon>Bacteria</taxon>
        <taxon>Pseudomonadati</taxon>
        <taxon>Bacteroidota</taxon>
        <taxon>Bacteroidia</taxon>
        <taxon>Bacteroidales</taxon>
        <taxon>Dysgonomonadaceae</taxon>
        <taxon>Dysgonomonas</taxon>
    </lineage>
</organism>
<dbReference type="SUPFAM" id="SSF56935">
    <property type="entry name" value="Porins"/>
    <property type="match status" value="1"/>
</dbReference>